<evidence type="ECO:0008006" key="4">
    <source>
        <dbReference type="Google" id="ProtNLM"/>
    </source>
</evidence>
<organism evidence="2 3">
    <name type="scientific">Xanthomonas rydalmerensis</name>
    <dbReference type="NCBI Taxonomy" id="3046274"/>
    <lineage>
        <taxon>Bacteria</taxon>
        <taxon>Pseudomonadati</taxon>
        <taxon>Pseudomonadota</taxon>
        <taxon>Gammaproteobacteria</taxon>
        <taxon>Lysobacterales</taxon>
        <taxon>Lysobacteraceae</taxon>
        <taxon>Xanthomonas</taxon>
    </lineage>
</organism>
<keyword evidence="1" id="KW-0732">Signal</keyword>
<proteinExistence type="predicted"/>
<keyword evidence="3" id="KW-1185">Reference proteome</keyword>
<dbReference type="RefSeq" id="WP_317844035.1">
    <property type="nucleotide sequence ID" value="NZ_CP126170.1"/>
</dbReference>
<feature type="chain" id="PRO_5046723737" description="Endopeptidase" evidence="1">
    <location>
        <begin position="22"/>
        <end position="163"/>
    </location>
</feature>
<gene>
    <name evidence="2" type="ORF">QN243_20115</name>
</gene>
<feature type="signal peptide" evidence="1">
    <location>
        <begin position="1"/>
        <end position="21"/>
    </location>
</feature>
<sequence length="163" mass="17826">MNRTLAIIAAFVVWTALAAFAGWKWNDKTCDLADARNEAATGKQALQVEQQARETEHKQAAATQSAADIADTRQDKINDDYDARIAAALAGRDSELGRLRKQWAGCETNRLSGSAAVAAEAAEEDRLRQASAARALRAVELAQSERDETIDRYQAIQQPQVIQ</sequence>
<evidence type="ECO:0000313" key="3">
    <source>
        <dbReference type="Proteomes" id="UP001302020"/>
    </source>
</evidence>
<evidence type="ECO:0000256" key="1">
    <source>
        <dbReference type="SAM" id="SignalP"/>
    </source>
</evidence>
<reference evidence="2 3" key="1">
    <citation type="submission" date="2023-05" db="EMBL/GenBank/DDBJ databases">
        <title>Xanthomonas rydalmerenesis sp. nov., a novel Xanthomonas species isolated from Fragaria x ananassa.</title>
        <authorList>
            <person name="McKnight D.J.E."/>
            <person name="Wong-Bajracharya J."/>
            <person name="Okoh E.B."/>
            <person name="Snijders F."/>
            <person name="Lidbetter F."/>
            <person name="Webster J."/>
            <person name="Djordjevic S.P."/>
            <person name="Bogema D.R."/>
            <person name="Chapman T.A."/>
        </authorList>
    </citation>
    <scope>NUCLEOTIDE SEQUENCE [LARGE SCALE GENOMIC DNA]</scope>
    <source>
        <strain evidence="2 3">DAR34883</strain>
    </source>
</reference>
<dbReference type="EMBL" id="CP126172">
    <property type="protein sequence ID" value="WOS40667.1"/>
    <property type="molecule type" value="Genomic_DNA"/>
</dbReference>
<name>A0ABZ0JLK5_9XANT</name>
<accession>A0ABZ0JLK5</accession>
<dbReference type="Proteomes" id="UP001302020">
    <property type="component" value="Chromosome"/>
</dbReference>
<protein>
    <recommendedName>
        <fullName evidence="4">Endopeptidase</fullName>
    </recommendedName>
</protein>
<evidence type="ECO:0000313" key="2">
    <source>
        <dbReference type="EMBL" id="WOS40667.1"/>
    </source>
</evidence>